<protein>
    <recommendedName>
        <fullName evidence="4">FNIP repeat-containing protein</fullName>
    </recommendedName>
</protein>
<accession>A0A8J4PXA9</accession>
<evidence type="ECO:0008006" key="4">
    <source>
        <dbReference type="Google" id="ProtNLM"/>
    </source>
</evidence>
<name>A0A8J4PXA9_9MYCE</name>
<sequence length="1303" mass="149744">MSSSYVIKDGTLFITQEHAHLFQWSSVLKRENGSDNNNSISQLNILVTEQYDHDKYVNHILNIVQQIPDTIATVEITYSHNDDEARDIKRILKINKSILDLQYKVSRLLFLLEKKRYLISSQNNVVKRIQLVFNQDSVYTRLYHWSIEEEMKHCFMDKNTLKITDTTSSELLVSLLHRYDDFEKKHIHLELNKYYDSQYDQDILDIFKLLVNQILSIKVSVYKVYNQQEQAKEKLDTSIQSIESLVNRIREIMGCSVAIDRTQHFDKYQYYTSSDQDVHSYDSSMIPTSTNHLIVDYQTVDKLIPFGVKRISLTNQSLKLGKLPNSLLWVDLERETYQESPIIDYPASVKYICFTNLSCPLADVKLPPKLKYLCLGKSFGHFLYSNADVPSTVTHLEIQLDHNQYANHWLYFKGTLPKSVTHLKITQLAIHAHNNPPFLIPSSVQFLDICNDHVDVKIIDQLDYYKAPVSPLSYEMIKSTESIGFPNSDLSFLGPRSLNIDRTVPPSITSLFTKNPCTIPSHIQLNHLEYSIPEIGVSKIVFLSNDRSITIDRIPIGNTIESFRSPTKPFMPIENLVISDYKDILSPSLIVKKLHILTDIQIQIPESVQLYETFRLPINFPQSLKQIVIYQNYIFPIPKIHLNLIPSTIKHITLFLDFNLPNSPTTCLLQPQDFVYDKYQLSHSIRNSSYMEISNDSFLKIWRNKYLQSKIYDQMTEPLLYPSSLSNKIPTSGFCKLRNRNLYYIPSGVNYVSELNPIYNYPTSLIKFRANSDYNKNFPSTVKHLVFGTNIKFSIKMIPSFVQTVEFKNKLSTLTYQDVNDLIEFSKHELNHLKRIILSPQCLVNNGFISQETLNLLNQSKLMNQVYQIYDSVNEPISPSTTILIWRSNRAIPIGFVPFGVRMIVFDNSFNQVLIKDSIPTSVTEIFFGDGLQQCFSNISLPVSVKYLTLARYSRPILPNTLSPNITQLYIKICKDKCQESLIHLPKSIKYLQYNRIKLKQLHDTNTATTNFRSIYSNDNTQHVFPKIKTPTQEFVKIPTSTTIDITLFDDYSTLPGSLDHLNINTISFSKSFNQALPKGFIPNTVTKVSFPLDSIFNQSVLAIPPSVTHLHLGDVFNQPLTPSMLPSSLQQLFLSTDFNQPIPINLLPVGLKVLFFGKSFNQTLEPGMIPDTVEELYLYQNTTSIRASAIPHSVTKLHVGHVFMQLYKSFPPSVKHLCIGWSSQHTQSVHPLEYIPSNTIPSSITTLEIHTEKIFICDIEQLPPSIKTLDLHSPVFSGRIPSSVHHFKLKHSTKLLLEEINK</sequence>
<dbReference type="Proteomes" id="UP000695562">
    <property type="component" value="Unassembled WGS sequence"/>
</dbReference>
<dbReference type="EMBL" id="AJWJ01000186">
    <property type="protein sequence ID" value="KAF2073734.1"/>
    <property type="molecule type" value="Genomic_DNA"/>
</dbReference>
<evidence type="ECO:0000313" key="2">
    <source>
        <dbReference type="EMBL" id="KAF2073734.1"/>
    </source>
</evidence>
<dbReference type="OrthoDB" id="22524at2759"/>
<dbReference type="InterPro" id="IPR051251">
    <property type="entry name" value="STK_FNIP-Repeat"/>
</dbReference>
<dbReference type="PANTHER" id="PTHR32134:SF169">
    <property type="entry name" value="FNIP REPEAT-CONTAINING PROTEIN-RELATED"/>
    <property type="match status" value="1"/>
</dbReference>
<gene>
    <name evidence="2" type="ORF">CYY_004967</name>
</gene>
<organism evidence="2 3">
    <name type="scientific">Polysphondylium violaceum</name>
    <dbReference type="NCBI Taxonomy" id="133409"/>
    <lineage>
        <taxon>Eukaryota</taxon>
        <taxon>Amoebozoa</taxon>
        <taxon>Evosea</taxon>
        <taxon>Eumycetozoa</taxon>
        <taxon>Dictyostelia</taxon>
        <taxon>Dictyosteliales</taxon>
        <taxon>Dictyosteliaceae</taxon>
        <taxon>Polysphondylium</taxon>
    </lineage>
</organism>
<keyword evidence="1" id="KW-0677">Repeat</keyword>
<comment type="caution">
    <text evidence="2">The sequence shown here is derived from an EMBL/GenBank/DDBJ whole genome shotgun (WGS) entry which is preliminary data.</text>
</comment>
<proteinExistence type="predicted"/>
<reference evidence="2" key="1">
    <citation type="submission" date="2020-01" db="EMBL/GenBank/DDBJ databases">
        <title>Development of genomics and gene disruption for Polysphondylium violaceum indicates a role for the polyketide synthase stlB in stalk morphogenesis.</title>
        <authorList>
            <person name="Narita B."/>
            <person name="Kawabe Y."/>
            <person name="Kin K."/>
            <person name="Saito T."/>
            <person name="Gibbs R."/>
            <person name="Kuspa A."/>
            <person name="Muzny D."/>
            <person name="Queller D."/>
            <person name="Richards S."/>
            <person name="Strassman J."/>
            <person name="Sucgang R."/>
            <person name="Worley K."/>
            <person name="Schaap P."/>
        </authorList>
    </citation>
    <scope>NUCLEOTIDE SEQUENCE</scope>
    <source>
        <strain evidence="2">QSvi11</strain>
    </source>
</reference>
<dbReference type="PANTHER" id="PTHR32134">
    <property type="entry name" value="FNIP REPEAT-CONTAINING PROTEIN"/>
    <property type="match status" value="1"/>
</dbReference>
<evidence type="ECO:0000313" key="3">
    <source>
        <dbReference type="Proteomes" id="UP000695562"/>
    </source>
</evidence>
<dbReference type="Pfam" id="PF05725">
    <property type="entry name" value="FNIP"/>
    <property type="match status" value="4"/>
</dbReference>
<dbReference type="InterPro" id="IPR008615">
    <property type="entry name" value="FNIP"/>
</dbReference>
<keyword evidence="3" id="KW-1185">Reference proteome</keyword>
<evidence type="ECO:0000256" key="1">
    <source>
        <dbReference type="ARBA" id="ARBA00022737"/>
    </source>
</evidence>